<dbReference type="Proteomes" id="UP000256899">
    <property type="component" value="Unassembled WGS sequence"/>
</dbReference>
<evidence type="ECO:0000256" key="1">
    <source>
        <dbReference type="SAM" id="Phobius"/>
    </source>
</evidence>
<dbReference type="AlphaFoldDB" id="A0A3E0U1X3"/>
<accession>A0A3E0U1X3</accession>
<name>A0A3E0U1X3_9GAMM</name>
<feature type="transmembrane region" description="Helical" evidence="1">
    <location>
        <begin position="514"/>
        <end position="537"/>
    </location>
</feature>
<keyword evidence="1" id="KW-1133">Transmembrane helix</keyword>
<comment type="caution">
    <text evidence="2">The sequence shown here is derived from an EMBL/GenBank/DDBJ whole genome shotgun (WGS) entry which is preliminary data.</text>
</comment>
<organism evidence="2 3">
    <name type="scientific">Thalassotalea euphylliae</name>
    <dbReference type="NCBI Taxonomy" id="1655234"/>
    <lineage>
        <taxon>Bacteria</taxon>
        <taxon>Pseudomonadati</taxon>
        <taxon>Pseudomonadota</taxon>
        <taxon>Gammaproteobacteria</taxon>
        <taxon>Alteromonadales</taxon>
        <taxon>Colwelliaceae</taxon>
        <taxon>Thalassotalea</taxon>
    </lineage>
</organism>
<evidence type="ECO:0000313" key="2">
    <source>
        <dbReference type="EMBL" id="REL30719.1"/>
    </source>
</evidence>
<keyword evidence="1" id="KW-0472">Membrane</keyword>
<dbReference type="EMBL" id="QUOT01000001">
    <property type="protein sequence ID" value="REL30719.1"/>
    <property type="molecule type" value="Genomic_DNA"/>
</dbReference>
<evidence type="ECO:0000313" key="3">
    <source>
        <dbReference type="Proteomes" id="UP000256899"/>
    </source>
</evidence>
<keyword evidence="1" id="KW-0812">Transmembrane</keyword>
<sequence>MSIIRKLNLAGRKVGKVLHLVDASNYDKLRRLDALITKINAARTNNNRSFLKAIETITEKAGGLKEFKKQEMSKLDNFEWVFYLSDQQWDSFCFQWNETKSLLTANRKSPFKSEDELTQAYQTTQGPFNSKIQCFLALYKEEKVVSDYSKLDDCFKGVPVASPAQQALPKEDTKIANEKDIWLIFQSLKEDFREIGLVMKKQMLIFAKTHLEAIRGGANLEGFNNIDNVEALLPIADRARKQQIIIKRSGWLAPLKDIYNAYKVIGLMDKETRYRGAFDEGFSGKANRAKLVKYTQEMVTGIISAVTTTAMTVASFGATLILCILQWIKVFDILSSFATLIRSFIKAKQADPNVDLTKLDFRMLSQRTKTGAIAMNVISTSTGALSAGLHVGGAAETGAYVLAGAKATYKAGKGAWSSKSAIKNVKNFKDDQHNLSEQATEKDLLKAKKNLAKRLKNVEEIDFTFSNPLENHEELARKVEDSKSKLRRFMDSMVKWAKKAFSYLVKLLTKLIKFVLGVLIVFANIVGVLITGIVLLFKRFCELVGSNINKFMVKAKGDIQDGLRYLKRMLRQEIIDIDARLKTVAMSPAG</sequence>
<keyword evidence="3" id="KW-1185">Reference proteome</keyword>
<protein>
    <submittedName>
        <fullName evidence="2">Uncharacterized protein</fullName>
    </submittedName>
</protein>
<proteinExistence type="predicted"/>
<dbReference type="RefSeq" id="WP_116015131.1">
    <property type="nucleotide sequence ID" value="NZ_QUOT01000001.1"/>
</dbReference>
<reference evidence="3" key="1">
    <citation type="submission" date="2018-08" db="EMBL/GenBank/DDBJ databases">
        <title>Thalassotalea euphylliae genome.</title>
        <authorList>
            <person name="Summers S."/>
            <person name="Rice S.A."/>
            <person name="Freckelton M.L."/>
            <person name="Nedved B.T."/>
            <person name="Hadfield M.G."/>
        </authorList>
    </citation>
    <scope>NUCLEOTIDE SEQUENCE [LARGE SCALE GENOMIC DNA]</scope>
    <source>
        <strain evidence="3">H3</strain>
    </source>
</reference>
<gene>
    <name evidence="2" type="ORF">DXX94_08320</name>
</gene>